<feature type="domain" description="Xylanolytic transcriptional activator regulatory" evidence="3">
    <location>
        <begin position="231"/>
        <end position="306"/>
    </location>
</feature>
<feature type="compositionally biased region" description="Polar residues" evidence="2">
    <location>
        <begin position="1"/>
        <end position="10"/>
    </location>
</feature>
<proteinExistence type="predicted"/>
<dbReference type="PANTHER" id="PTHR47425:SF2">
    <property type="entry name" value="FARB-RELATED"/>
    <property type="match status" value="1"/>
</dbReference>
<evidence type="ECO:0000256" key="1">
    <source>
        <dbReference type="ARBA" id="ARBA00023242"/>
    </source>
</evidence>
<dbReference type="SMART" id="SM00906">
    <property type="entry name" value="Fungal_trans"/>
    <property type="match status" value="1"/>
</dbReference>
<dbReference type="STRING" id="933388.S7ZHL0"/>
<evidence type="ECO:0000259" key="3">
    <source>
        <dbReference type="SMART" id="SM00906"/>
    </source>
</evidence>
<dbReference type="HOGENOM" id="CLU_006329_9_2_1"/>
<name>S7ZHL0_PENO1</name>
<reference evidence="4 5" key="1">
    <citation type="journal article" date="2013" name="PLoS ONE">
        <title>Genomic and secretomic analyses reveal unique features of the lignocellulolytic enzyme system of Penicillium decumbens.</title>
        <authorList>
            <person name="Liu G."/>
            <person name="Zhang L."/>
            <person name="Wei X."/>
            <person name="Zou G."/>
            <person name="Qin Y."/>
            <person name="Ma L."/>
            <person name="Li J."/>
            <person name="Zheng H."/>
            <person name="Wang S."/>
            <person name="Wang C."/>
            <person name="Xun L."/>
            <person name="Zhao G.-P."/>
            <person name="Zhou Z."/>
            <person name="Qu Y."/>
        </authorList>
    </citation>
    <scope>NUCLEOTIDE SEQUENCE [LARGE SCALE GENOMIC DNA]</scope>
    <source>
        <strain evidence="5">114-2 / CGMCC 5302</strain>
    </source>
</reference>
<evidence type="ECO:0000313" key="4">
    <source>
        <dbReference type="EMBL" id="EPS28181.1"/>
    </source>
</evidence>
<dbReference type="PhylomeDB" id="S7ZHL0"/>
<gene>
    <name evidence="4" type="ORF">PDE_03127</name>
</gene>
<organism evidence="4 5">
    <name type="scientific">Penicillium oxalicum (strain 114-2 / CGMCC 5302)</name>
    <name type="common">Penicillium decumbens</name>
    <dbReference type="NCBI Taxonomy" id="933388"/>
    <lineage>
        <taxon>Eukaryota</taxon>
        <taxon>Fungi</taxon>
        <taxon>Dikarya</taxon>
        <taxon>Ascomycota</taxon>
        <taxon>Pezizomycotina</taxon>
        <taxon>Eurotiomycetes</taxon>
        <taxon>Eurotiomycetidae</taxon>
        <taxon>Eurotiales</taxon>
        <taxon>Aspergillaceae</taxon>
        <taxon>Penicillium</taxon>
    </lineage>
</organism>
<dbReference type="Proteomes" id="UP000019376">
    <property type="component" value="Unassembled WGS sequence"/>
</dbReference>
<keyword evidence="1" id="KW-0539">Nucleus</keyword>
<feature type="compositionally biased region" description="Basic and acidic residues" evidence="2">
    <location>
        <begin position="13"/>
        <end position="22"/>
    </location>
</feature>
<dbReference type="InterPro" id="IPR007219">
    <property type="entry name" value="XnlR_reg_dom"/>
</dbReference>
<dbReference type="PANTHER" id="PTHR47425">
    <property type="entry name" value="FARB-RELATED"/>
    <property type="match status" value="1"/>
</dbReference>
<evidence type="ECO:0000256" key="2">
    <source>
        <dbReference type="SAM" id="MobiDB-lite"/>
    </source>
</evidence>
<keyword evidence="5" id="KW-1185">Reference proteome</keyword>
<protein>
    <recommendedName>
        <fullName evidence="3">Xylanolytic transcriptional activator regulatory domain-containing protein</fullName>
    </recommendedName>
</protein>
<sequence>MSSQAETSGSPRLKPERTKRECDFGATETRIQDVSQPETCDLNGMSIFGASTTVPRHREVQLTEVLFGVTSYYNSISPSRDVHFTCHSYLRAPRLRYLNAADQSFLESQKSLHVPAGIILETLVSRYFLYVHPCLPILNEAEFWALIGDQMSSESSFSLLVFQAMIFAACSYISLDDAKTWGATSILEMRNSFYRRAKLLYDFGVEDDPLRISQALTLLTYQSSGTDHLSNSTWLGLAIQQARLANAHVYYRCPPKAKYKRSDLKRLWWCIIIRDRVISLGMRRSLQIAPSQFDAMAREPLQADDLSDEIEASKVYDADTKRVLCRILTSLCQLVASLTNLIDTLYPLDPYPDCHASQTASIASIDDIQARLGYWQTYQMLRPSPDDYRIHKSVAFFKQLTALYFESARLALYQYISLRIHRNQRPEDWPDLMDAVSAIHDVVKKFVADGTASHLPISAVAYTALPQMVLNLNFRLSDDAVTRRRQELVLRNYMELNRQFGLRYDVAHVSVWVNRIVRLFEVSLSPIKPQLADLARKERVFPGKDCLYLLKLEPELYFKISGMMDASMATGQLAFEFLGPSFDSPDPAMSFFQTECQRAADSPLTMLSEPQRAIQSAEDDNVEEECDAEWTDLTSIELLSRGLGLFGE</sequence>
<feature type="region of interest" description="Disordered" evidence="2">
    <location>
        <begin position="1"/>
        <end position="22"/>
    </location>
</feature>
<dbReference type="OrthoDB" id="4161332at2759"/>
<dbReference type="AlphaFoldDB" id="S7ZHL0"/>
<dbReference type="InterPro" id="IPR052761">
    <property type="entry name" value="Fungal_Detox/Toxin_TFs"/>
</dbReference>
<accession>S7ZHL0</accession>
<dbReference type="GO" id="GO:0008270">
    <property type="term" value="F:zinc ion binding"/>
    <property type="evidence" value="ECO:0007669"/>
    <property type="project" value="InterPro"/>
</dbReference>
<evidence type="ECO:0000313" key="5">
    <source>
        <dbReference type="Proteomes" id="UP000019376"/>
    </source>
</evidence>
<dbReference type="eggNOG" id="ENOG502SI3E">
    <property type="taxonomic scope" value="Eukaryota"/>
</dbReference>
<dbReference type="EMBL" id="KB644410">
    <property type="protein sequence ID" value="EPS28181.1"/>
    <property type="molecule type" value="Genomic_DNA"/>
</dbReference>
<dbReference type="GO" id="GO:0003677">
    <property type="term" value="F:DNA binding"/>
    <property type="evidence" value="ECO:0007669"/>
    <property type="project" value="InterPro"/>
</dbReference>
<dbReference type="Pfam" id="PF04082">
    <property type="entry name" value="Fungal_trans"/>
    <property type="match status" value="1"/>
</dbReference>
<dbReference type="GO" id="GO:0006351">
    <property type="term" value="P:DNA-templated transcription"/>
    <property type="evidence" value="ECO:0007669"/>
    <property type="project" value="InterPro"/>
</dbReference>
<dbReference type="CDD" id="cd12148">
    <property type="entry name" value="fungal_TF_MHR"/>
    <property type="match status" value="1"/>
</dbReference>